<sequence>MTTDEQHIRTLIERWAAAVRAGDLDGVVADHADDIVMHDVPENLHGIEAYRKAWPPFFDWLAQGVAFDIASLDVTAGADVAFACALLRCGPIADDPDARLRITFGLRKESGRWVVAHEHHSFPIGDQGAAEAEVRQVHERWYAGTAAKDLDGMMAAIAEDVVSYEQDAPLQHVGVDAVRQVCARGLAAAGDAPITLSNPDLTVLVREDLAVSWGLDLVRVGESGESWSRGTRVFERRGGRWMMVHQHLSVPYDPATGEAQTGLRP</sequence>
<organism evidence="2 3">
    <name type="scientific">[Actinomadura] parvosata subsp. kistnae</name>
    <dbReference type="NCBI Taxonomy" id="1909395"/>
    <lineage>
        <taxon>Bacteria</taxon>
        <taxon>Bacillati</taxon>
        <taxon>Actinomycetota</taxon>
        <taxon>Actinomycetes</taxon>
        <taxon>Streptosporangiales</taxon>
        <taxon>Streptosporangiaceae</taxon>
        <taxon>Nonomuraea</taxon>
    </lineage>
</organism>
<feature type="domain" description="SnoaL-like" evidence="1">
    <location>
        <begin position="134"/>
        <end position="252"/>
    </location>
</feature>
<dbReference type="InterPro" id="IPR037401">
    <property type="entry name" value="SnoaL-like"/>
</dbReference>
<evidence type="ECO:0000313" key="2">
    <source>
        <dbReference type="EMBL" id="AQZ65007.1"/>
    </source>
</evidence>
<dbReference type="OrthoDB" id="9812295at2"/>
<feature type="domain" description="SnoaL-like" evidence="1">
    <location>
        <begin position="8"/>
        <end position="124"/>
    </location>
</feature>
<dbReference type="SUPFAM" id="SSF54427">
    <property type="entry name" value="NTF2-like"/>
    <property type="match status" value="2"/>
</dbReference>
<accession>A0A1V0A472</accession>
<dbReference type="Proteomes" id="UP000190797">
    <property type="component" value="Chromosome"/>
</dbReference>
<dbReference type="RefSeq" id="WP_080041258.1">
    <property type="nucleotide sequence ID" value="NZ_CP017717.1"/>
</dbReference>
<dbReference type="Gene3D" id="3.10.450.50">
    <property type="match status" value="2"/>
</dbReference>
<dbReference type="InterPro" id="IPR032710">
    <property type="entry name" value="NTF2-like_dom_sf"/>
</dbReference>
<evidence type="ECO:0000259" key="1">
    <source>
        <dbReference type="Pfam" id="PF13474"/>
    </source>
</evidence>
<dbReference type="STRING" id="1909395.BKM31_29355"/>
<dbReference type="KEGG" id="noa:BKM31_29355"/>
<evidence type="ECO:0000313" key="3">
    <source>
        <dbReference type="Proteomes" id="UP000190797"/>
    </source>
</evidence>
<reference evidence="3" key="1">
    <citation type="journal article" date="2017" name="Med. Chem. Commun.">
        <title>Nonomuraea sp. ATCC 55076 harbours the largest actinomycete chromosome to date and the kistamicin biosynthetic gene cluster.</title>
        <authorList>
            <person name="Nazari B."/>
            <person name="Forneris C.C."/>
            <person name="Gibson M.I."/>
            <person name="Moon K."/>
            <person name="Schramma K.R."/>
            <person name="Seyedsayamdost M.R."/>
        </authorList>
    </citation>
    <scope>NUCLEOTIDE SEQUENCE [LARGE SCALE GENOMIC DNA]</scope>
    <source>
        <strain evidence="3">ATCC 55076</strain>
    </source>
</reference>
<keyword evidence="3" id="KW-1185">Reference proteome</keyword>
<dbReference type="EMBL" id="CP017717">
    <property type="protein sequence ID" value="AQZ65007.1"/>
    <property type="molecule type" value="Genomic_DNA"/>
</dbReference>
<dbReference type="Pfam" id="PF13474">
    <property type="entry name" value="SnoaL_3"/>
    <property type="match status" value="2"/>
</dbReference>
<dbReference type="AlphaFoldDB" id="A0A1V0A472"/>
<name>A0A1V0A472_9ACTN</name>
<proteinExistence type="predicted"/>
<protein>
    <submittedName>
        <fullName evidence="2">DUF4440 domain-containing protein</fullName>
    </submittedName>
</protein>
<gene>
    <name evidence="2" type="ORF">BKM31_29355</name>
</gene>